<name>A0A448WYA9_9PLAT</name>
<accession>A0A448WYA9</accession>
<keyword evidence="2" id="KW-1185">Reference proteome</keyword>
<gene>
    <name evidence="1" type="ORF">PXEA_LOCUS16596</name>
</gene>
<dbReference type="EMBL" id="CAAALY010060355">
    <property type="protein sequence ID" value="VEL23156.1"/>
    <property type="molecule type" value="Genomic_DNA"/>
</dbReference>
<proteinExistence type="predicted"/>
<comment type="caution">
    <text evidence="1">The sequence shown here is derived from an EMBL/GenBank/DDBJ whole genome shotgun (WGS) entry which is preliminary data.</text>
</comment>
<dbReference type="Proteomes" id="UP000784294">
    <property type="component" value="Unassembled WGS sequence"/>
</dbReference>
<evidence type="ECO:0000313" key="2">
    <source>
        <dbReference type="Proteomes" id="UP000784294"/>
    </source>
</evidence>
<reference evidence="1" key="1">
    <citation type="submission" date="2018-11" db="EMBL/GenBank/DDBJ databases">
        <authorList>
            <consortium name="Pathogen Informatics"/>
        </authorList>
    </citation>
    <scope>NUCLEOTIDE SEQUENCE</scope>
</reference>
<protein>
    <submittedName>
        <fullName evidence="1">Uncharacterized protein</fullName>
    </submittedName>
</protein>
<organism evidence="1 2">
    <name type="scientific">Protopolystoma xenopodis</name>
    <dbReference type="NCBI Taxonomy" id="117903"/>
    <lineage>
        <taxon>Eukaryota</taxon>
        <taxon>Metazoa</taxon>
        <taxon>Spiralia</taxon>
        <taxon>Lophotrochozoa</taxon>
        <taxon>Platyhelminthes</taxon>
        <taxon>Monogenea</taxon>
        <taxon>Polyopisthocotylea</taxon>
        <taxon>Polystomatidea</taxon>
        <taxon>Polystomatidae</taxon>
        <taxon>Protopolystoma</taxon>
    </lineage>
</organism>
<evidence type="ECO:0000313" key="1">
    <source>
        <dbReference type="EMBL" id="VEL23156.1"/>
    </source>
</evidence>
<sequence length="84" mass="9375">MIAVSPRRRLAQVSQRGVKQLRLAGSNLRDSIHLLFIFSASTSTRLCMFSKTVYLFLHRFGSPSISNQIYLPPSILALLLLGLS</sequence>
<dbReference type="AlphaFoldDB" id="A0A448WYA9"/>